<keyword evidence="1" id="KW-0812">Transmembrane</keyword>
<name>A0A8B0SVY2_KLEPN</name>
<accession>A0A8B0SVY2</accession>
<protein>
    <submittedName>
        <fullName evidence="2">Uncharacterized protein</fullName>
    </submittedName>
</protein>
<dbReference type="AlphaFoldDB" id="A0A8B0SVY2"/>
<keyword evidence="1" id="KW-0472">Membrane</keyword>
<feature type="transmembrane region" description="Helical" evidence="1">
    <location>
        <begin position="12"/>
        <end position="29"/>
    </location>
</feature>
<keyword evidence="2" id="KW-0614">Plasmid</keyword>
<proteinExistence type="predicted"/>
<evidence type="ECO:0000313" key="2">
    <source>
        <dbReference type="EMBL" id="QTX13887.1"/>
    </source>
</evidence>
<evidence type="ECO:0000256" key="1">
    <source>
        <dbReference type="SAM" id="Phobius"/>
    </source>
</evidence>
<keyword evidence="1" id="KW-1133">Transmembrane helix</keyword>
<dbReference type="EMBL" id="MN956836">
    <property type="protein sequence ID" value="QTX13887.1"/>
    <property type="molecule type" value="Genomic_DNA"/>
</dbReference>
<sequence>MANSPIFNVENWYYYLAMVNKVFSVHIFLSTSMNDVSDRYFKNLTVK</sequence>
<organism evidence="2">
    <name type="scientific">Klebsiella pneumoniae</name>
    <dbReference type="NCBI Taxonomy" id="573"/>
    <lineage>
        <taxon>Bacteria</taxon>
        <taxon>Pseudomonadati</taxon>
        <taxon>Pseudomonadota</taxon>
        <taxon>Gammaproteobacteria</taxon>
        <taxon>Enterobacterales</taxon>
        <taxon>Enterobacteriaceae</taxon>
        <taxon>Klebsiella/Raoultella group</taxon>
        <taxon>Klebsiella</taxon>
        <taxon>Klebsiella pneumoniae complex</taxon>
    </lineage>
</organism>
<geneLocation type="plasmid" evidence="2">
    <name>p17-15-vir-like</name>
</geneLocation>
<reference evidence="2" key="1">
    <citation type="submission" date="2020-01" db="EMBL/GenBank/DDBJ databases">
        <authorList>
            <person name="Qin S."/>
        </authorList>
    </citation>
    <scope>NUCLEOTIDE SEQUENCE</scope>
    <source>
        <strain evidence="2">CVir17-16-YZ6g</strain>
        <plasmid evidence="2">p17-15-vir-like</plasmid>
    </source>
</reference>